<sequence>MAYTAGTVTRVWITKTTRDGDTNARIGIAERITRDFAEIEVPTEFCTLVEAKQRLVTAGLISADQPQWPEVIIGPCFHIPYMQLIKVLSEGKTVVVALRPPVRGLPIKASKEDVANTDIIVSYPYHDNAGLPNLLLCDTVPNRISAAMLLQQKSLWGGYFQDIAQHRPLVGLLVGGDIGDKRKVFTIDAAQTLASHVSRLVKELGGALFITTSARTSAELQRTLCTSLSVPFEFYDPKIAQSANPYLGLLACADVLVVTADSMSMCSEAVSSHKPVYVFYEPAIVEDKHALVAEQLLSSGSLQILDNHTRADKFAAKYGSHAQQNSSDVIAHAVKSKLAEKAQNTQSANLMAAI</sequence>
<dbReference type="PANTHER" id="PTHR33986">
    <property type="entry name" value="OS02G0535700 PROTEIN"/>
    <property type="match status" value="1"/>
</dbReference>
<gene>
    <name evidence="1" type="ORF">ACFOEE_16310</name>
</gene>
<dbReference type="PANTHER" id="PTHR33986:SF15">
    <property type="entry name" value="MITOCHONDRIAL FISSION PROTEIN ELM1"/>
    <property type="match status" value="1"/>
</dbReference>
<keyword evidence="2" id="KW-1185">Reference proteome</keyword>
<reference evidence="2" key="1">
    <citation type="journal article" date="2019" name="Int. J. Syst. Evol. Microbiol.">
        <title>The Global Catalogue of Microorganisms (GCM) 10K type strain sequencing project: providing services to taxonomists for standard genome sequencing and annotation.</title>
        <authorList>
            <consortium name="The Broad Institute Genomics Platform"/>
            <consortium name="The Broad Institute Genome Sequencing Center for Infectious Disease"/>
            <person name="Wu L."/>
            <person name="Ma J."/>
        </authorList>
    </citation>
    <scope>NUCLEOTIDE SEQUENCE [LARGE SCALE GENOMIC DNA]</scope>
    <source>
        <strain evidence="2">KCTC 42730</strain>
    </source>
</reference>
<accession>A0ABV7CN61</accession>
<evidence type="ECO:0000313" key="2">
    <source>
        <dbReference type="Proteomes" id="UP001595453"/>
    </source>
</evidence>
<evidence type="ECO:0000313" key="1">
    <source>
        <dbReference type="EMBL" id="MFC3034069.1"/>
    </source>
</evidence>
<dbReference type="EMBL" id="JBHRSD010000029">
    <property type="protein sequence ID" value="MFC3034069.1"/>
    <property type="molecule type" value="Genomic_DNA"/>
</dbReference>
<dbReference type="Pfam" id="PF06258">
    <property type="entry name" value="Mito_fiss_Elm1"/>
    <property type="match status" value="1"/>
</dbReference>
<dbReference type="SUPFAM" id="SSF53756">
    <property type="entry name" value="UDP-Glycosyltransferase/glycogen phosphorylase"/>
    <property type="match status" value="1"/>
</dbReference>
<dbReference type="InterPro" id="IPR009367">
    <property type="entry name" value="Elm1-like"/>
</dbReference>
<proteinExistence type="predicted"/>
<name>A0ABV7CN61_9GAMM</name>
<dbReference type="RefSeq" id="WP_377126648.1">
    <property type="nucleotide sequence ID" value="NZ_JBHRSD010000029.1"/>
</dbReference>
<dbReference type="Proteomes" id="UP001595453">
    <property type="component" value="Unassembled WGS sequence"/>
</dbReference>
<comment type="caution">
    <text evidence="1">The sequence shown here is derived from an EMBL/GenBank/DDBJ whole genome shotgun (WGS) entry which is preliminary data.</text>
</comment>
<protein>
    <submittedName>
        <fullName evidence="1">ELM1/GtrOC1 family putative glycosyltransferase</fullName>
    </submittedName>
</protein>
<organism evidence="1 2">
    <name type="scientific">Pseudoalteromonas fenneropenaei</name>
    <dbReference type="NCBI Taxonomy" id="1737459"/>
    <lineage>
        <taxon>Bacteria</taxon>
        <taxon>Pseudomonadati</taxon>
        <taxon>Pseudomonadota</taxon>
        <taxon>Gammaproteobacteria</taxon>
        <taxon>Alteromonadales</taxon>
        <taxon>Pseudoalteromonadaceae</taxon>
        <taxon>Pseudoalteromonas</taxon>
    </lineage>
</organism>